<feature type="region of interest" description="Disordered" evidence="18">
    <location>
        <begin position="98"/>
        <end position="131"/>
    </location>
</feature>
<dbReference type="GO" id="GO:0030552">
    <property type="term" value="F:cAMP binding"/>
    <property type="evidence" value="ECO:0007669"/>
    <property type="project" value="UniProtKB-KW"/>
</dbReference>
<dbReference type="PRINTS" id="PR01463">
    <property type="entry name" value="EAGCHANLFMLY"/>
</dbReference>
<keyword evidence="11" id="KW-0406">Ion transport</keyword>
<dbReference type="GO" id="GO:0044877">
    <property type="term" value="F:protein-containing complex binding"/>
    <property type="evidence" value="ECO:0007669"/>
    <property type="project" value="TreeGrafter"/>
</dbReference>
<dbReference type="Pfam" id="PF16526">
    <property type="entry name" value="CLZ"/>
    <property type="match status" value="1"/>
</dbReference>
<feature type="region of interest" description="Disordered" evidence="18">
    <location>
        <begin position="1"/>
        <end position="36"/>
    </location>
</feature>
<evidence type="ECO:0000256" key="15">
    <source>
        <dbReference type="ARBA" id="ARBA00023303"/>
    </source>
</evidence>
<feature type="compositionally biased region" description="Basic and acidic residues" evidence="18">
    <location>
        <begin position="117"/>
        <end position="131"/>
    </location>
</feature>
<evidence type="ECO:0000256" key="8">
    <source>
        <dbReference type="ARBA" id="ARBA00022741"/>
    </source>
</evidence>
<evidence type="ECO:0000256" key="18">
    <source>
        <dbReference type="SAM" id="MobiDB-lite"/>
    </source>
</evidence>
<dbReference type="AlphaFoldDB" id="A0AAV3A5H1"/>
<feature type="coiled-coil region" evidence="17">
    <location>
        <begin position="613"/>
        <end position="658"/>
    </location>
</feature>
<sequence length="665" mass="76475">MTGQTNIQKNSSPNLHPRSAIKTPISDNEQESTENCGSRAVSVCDDTSSELQRVISQDGDVVSQASFRGRGALSRIVRLVVVLREWAHRSLRDQDQRPDSFLDRFRGPEMQGTEGNAGKEKPTQDTKAETKKTPQLKLSERFVVDPSGKWYYRWLLIIALPVLYNWFLLVVRACFNDLQTNYIIVWLTLDYVCDITYVIDIIIRFRTGYLEQGLLVRDTKMLSDSYIHTLQFKLDILSILPTDLGYLALGLHRPELRFNRLLHFPRMFECFDQTETRTSYPNIFRIFNLVLYILLIIHWNACIYYAISKAIGFGVDTWVYPNVTDPAYGYLTREYVYCLYWSTLTLTTIGETPPPVTDTEYLFVIFDFLVGVLIFATIVGNVGSMISNMNATRAEFQAKIDAIKHYMQFRKVSKDLEAKVIRWFDYLWTNKKTVDEREVLKNLPDKLRAEIAINVHLETLKKVRIFQNCEAGLLVELVLKLRPQVFSPGDYICRKGDIGREMYIIKEGKLAVVGEDGITQYAILTSGSCFGEISILNIEGSKMGNRRTASIRSLGYSDLFCLSKDDLMEALVEYPDAKKILEERGREILTKEGLLDETKEKNAMKGKSVDEKLELLESNLDMLHTRFARLLREYSSAQQTLKQRVTLLEGKIKDYQEKDISSDEM</sequence>
<dbReference type="GO" id="GO:0005223">
    <property type="term" value="F:intracellularly cGMP-activated cation channel activity"/>
    <property type="evidence" value="ECO:0007669"/>
    <property type="project" value="TreeGrafter"/>
</dbReference>
<dbReference type="PROSITE" id="PS00889">
    <property type="entry name" value="CNMP_BINDING_2"/>
    <property type="match status" value="1"/>
</dbReference>
<dbReference type="FunFam" id="1.10.287.630:FF:000001">
    <property type="entry name" value="Cyclic nucleotide-gated channel alpha 3"/>
    <property type="match status" value="1"/>
</dbReference>
<keyword evidence="17" id="KW-0175">Coiled coil</keyword>
<evidence type="ECO:0000313" key="22">
    <source>
        <dbReference type="Proteomes" id="UP001181693"/>
    </source>
</evidence>
<protein>
    <recommendedName>
        <fullName evidence="20">Cyclic nucleotide-binding domain-containing protein</fullName>
    </recommendedName>
</protein>
<dbReference type="GO" id="GO:0007608">
    <property type="term" value="P:sensory perception of smell"/>
    <property type="evidence" value="ECO:0007669"/>
    <property type="project" value="UniProtKB-KW"/>
</dbReference>
<evidence type="ECO:0000256" key="10">
    <source>
        <dbReference type="ARBA" id="ARBA00022992"/>
    </source>
</evidence>
<dbReference type="InterPro" id="IPR005821">
    <property type="entry name" value="Ion_trans_dom"/>
</dbReference>
<keyword evidence="7" id="KW-0552">Olfaction</keyword>
<keyword evidence="5" id="KW-0716">Sensory transduction</keyword>
<dbReference type="InterPro" id="IPR050866">
    <property type="entry name" value="CNG_cation_channel"/>
</dbReference>
<dbReference type="Gene3D" id="1.20.5.300">
    <property type="match status" value="1"/>
</dbReference>
<evidence type="ECO:0000256" key="2">
    <source>
        <dbReference type="ARBA" id="ARBA00022448"/>
    </source>
</evidence>
<evidence type="ECO:0000256" key="6">
    <source>
        <dbReference type="ARBA" id="ARBA00022692"/>
    </source>
</evidence>
<keyword evidence="4" id="KW-0116">cAMP-binding</keyword>
<keyword evidence="13" id="KW-0114">cAMP</keyword>
<dbReference type="InterPro" id="IPR000595">
    <property type="entry name" value="cNMP-bd_dom"/>
</dbReference>
<keyword evidence="2" id="KW-0813">Transport</keyword>
<evidence type="ECO:0000256" key="14">
    <source>
        <dbReference type="ARBA" id="ARBA00023286"/>
    </source>
</evidence>
<feature type="domain" description="Cyclic nucleotide-binding" evidence="20">
    <location>
        <begin position="465"/>
        <end position="579"/>
    </location>
</feature>
<dbReference type="PROSITE" id="PS00888">
    <property type="entry name" value="CNMP_BINDING_1"/>
    <property type="match status" value="1"/>
</dbReference>
<feature type="transmembrane region" description="Helical" evidence="19">
    <location>
        <begin position="286"/>
        <end position="307"/>
    </location>
</feature>
<evidence type="ECO:0000256" key="17">
    <source>
        <dbReference type="SAM" id="Coils"/>
    </source>
</evidence>
<evidence type="ECO:0000256" key="19">
    <source>
        <dbReference type="SAM" id="Phobius"/>
    </source>
</evidence>
<gene>
    <name evidence="21" type="ORF">GDO54_018304</name>
</gene>
<keyword evidence="9 19" id="KW-1133">Transmembrane helix</keyword>
<evidence type="ECO:0000256" key="13">
    <source>
        <dbReference type="ARBA" id="ARBA00023149"/>
    </source>
</evidence>
<dbReference type="FunFam" id="1.10.287.70:FF:000030">
    <property type="entry name" value="Cyclic nucleotide-gated channel alpha 3"/>
    <property type="match status" value="1"/>
</dbReference>
<dbReference type="GO" id="GO:0005886">
    <property type="term" value="C:plasma membrane"/>
    <property type="evidence" value="ECO:0007669"/>
    <property type="project" value="TreeGrafter"/>
</dbReference>
<evidence type="ECO:0000256" key="4">
    <source>
        <dbReference type="ARBA" id="ARBA00022566"/>
    </source>
</evidence>
<dbReference type="SMART" id="SM00100">
    <property type="entry name" value="cNMP"/>
    <property type="match status" value="1"/>
</dbReference>
<dbReference type="InterPro" id="IPR014710">
    <property type="entry name" value="RmlC-like_jellyroll"/>
</dbReference>
<evidence type="ECO:0000313" key="21">
    <source>
        <dbReference type="EMBL" id="DBA21702.1"/>
    </source>
</evidence>
<dbReference type="PANTHER" id="PTHR45638:SF3">
    <property type="entry name" value="CYCLIC NUCLEOTIDE-GATED OLFACTORY CHANNEL"/>
    <property type="match status" value="1"/>
</dbReference>
<dbReference type="Pfam" id="PF00520">
    <property type="entry name" value="Ion_trans"/>
    <property type="match status" value="1"/>
</dbReference>
<evidence type="ECO:0000256" key="1">
    <source>
        <dbReference type="ARBA" id="ARBA00004141"/>
    </source>
</evidence>
<comment type="caution">
    <text evidence="21">The sequence shown here is derived from an EMBL/GenBank/DDBJ whole genome shotgun (WGS) entry which is preliminary data.</text>
</comment>
<evidence type="ECO:0000256" key="11">
    <source>
        <dbReference type="ARBA" id="ARBA00023065"/>
    </source>
</evidence>
<keyword evidence="3" id="KW-0140">cGMP</keyword>
<dbReference type="InterPro" id="IPR003938">
    <property type="entry name" value="K_chnl_volt-dep_EAG/ELK/ERG"/>
</dbReference>
<dbReference type="CDD" id="cd00038">
    <property type="entry name" value="CAP_ED"/>
    <property type="match status" value="1"/>
</dbReference>
<organism evidence="21 22">
    <name type="scientific">Pyxicephalus adspersus</name>
    <name type="common">African bullfrog</name>
    <dbReference type="NCBI Taxonomy" id="30357"/>
    <lineage>
        <taxon>Eukaryota</taxon>
        <taxon>Metazoa</taxon>
        <taxon>Chordata</taxon>
        <taxon>Craniata</taxon>
        <taxon>Vertebrata</taxon>
        <taxon>Euteleostomi</taxon>
        <taxon>Amphibia</taxon>
        <taxon>Batrachia</taxon>
        <taxon>Anura</taxon>
        <taxon>Neobatrachia</taxon>
        <taxon>Ranoidea</taxon>
        <taxon>Pyxicephalidae</taxon>
        <taxon>Pyxicephalinae</taxon>
        <taxon>Pyxicephalus</taxon>
    </lineage>
</organism>
<feature type="transmembrane region" description="Helical" evidence="19">
    <location>
        <begin position="151"/>
        <end position="171"/>
    </location>
</feature>
<dbReference type="GO" id="GO:0005222">
    <property type="term" value="F:intracellularly cAMP-activated cation channel activity"/>
    <property type="evidence" value="ECO:0007669"/>
    <property type="project" value="TreeGrafter"/>
</dbReference>
<dbReference type="SUPFAM" id="SSF51206">
    <property type="entry name" value="cAMP-binding domain-like"/>
    <property type="match status" value="1"/>
</dbReference>
<feature type="compositionally biased region" description="Basic and acidic residues" evidence="18">
    <location>
        <begin position="98"/>
        <end position="107"/>
    </location>
</feature>
<keyword evidence="10" id="KW-0142">cGMP-binding</keyword>
<evidence type="ECO:0000256" key="5">
    <source>
        <dbReference type="ARBA" id="ARBA00022606"/>
    </source>
</evidence>
<dbReference type="InterPro" id="IPR018490">
    <property type="entry name" value="cNMP-bd_dom_sf"/>
</dbReference>
<dbReference type="PROSITE" id="PS50042">
    <property type="entry name" value="CNMP_BINDING_3"/>
    <property type="match status" value="1"/>
</dbReference>
<dbReference type="GO" id="GO:0017071">
    <property type="term" value="C:intracellular cyclic nucleotide activated cation channel complex"/>
    <property type="evidence" value="ECO:0007669"/>
    <property type="project" value="TreeGrafter"/>
</dbReference>
<dbReference type="Gene3D" id="1.10.287.630">
    <property type="entry name" value="Helix hairpin bin"/>
    <property type="match status" value="1"/>
</dbReference>
<name>A0AAV3A5H1_PYXAD</name>
<keyword evidence="22" id="KW-1185">Reference proteome</keyword>
<dbReference type="Gene3D" id="2.60.120.10">
    <property type="entry name" value="Jelly Rolls"/>
    <property type="match status" value="1"/>
</dbReference>
<keyword evidence="14" id="KW-1071">Ligand-gated ion channel</keyword>
<reference evidence="21" key="1">
    <citation type="thesis" date="2020" institute="ProQuest LLC" country="789 East Eisenhower Parkway, Ann Arbor, MI, USA">
        <title>Comparative Genomics and Chromosome Evolution.</title>
        <authorList>
            <person name="Mudd A.B."/>
        </authorList>
    </citation>
    <scope>NUCLEOTIDE SEQUENCE</scope>
    <source>
        <strain evidence="21">1538</strain>
        <tissue evidence="21">Blood</tissue>
    </source>
</reference>
<comment type="catalytic activity">
    <reaction evidence="16">
        <text>K(+)(in) = K(+)(out)</text>
        <dbReference type="Rhea" id="RHEA:29463"/>
        <dbReference type="ChEBI" id="CHEBI:29103"/>
    </reaction>
</comment>
<keyword evidence="15" id="KW-0407">Ion channel</keyword>
<dbReference type="EMBL" id="DYDO01000007">
    <property type="protein sequence ID" value="DBA21702.1"/>
    <property type="molecule type" value="Genomic_DNA"/>
</dbReference>
<dbReference type="GO" id="GO:0005249">
    <property type="term" value="F:voltage-gated potassium channel activity"/>
    <property type="evidence" value="ECO:0007669"/>
    <property type="project" value="InterPro"/>
</dbReference>
<feature type="transmembrane region" description="Helical" evidence="19">
    <location>
        <begin position="361"/>
        <end position="383"/>
    </location>
</feature>
<evidence type="ECO:0000256" key="12">
    <source>
        <dbReference type="ARBA" id="ARBA00023136"/>
    </source>
</evidence>
<dbReference type="FunFam" id="2.60.120.10:FF:000002">
    <property type="entry name" value="Cyclic nucleotide gated channel alpha 1a"/>
    <property type="match status" value="1"/>
</dbReference>
<dbReference type="Pfam" id="PF00027">
    <property type="entry name" value="cNMP_binding"/>
    <property type="match status" value="1"/>
</dbReference>
<dbReference type="SUPFAM" id="SSF81324">
    <property type="entry name" value="Voltage-gated potassium channels"/>
    <property type="match status" value="1"/>
</dbReference>
<dbReference type="GO" id="GO:0030553">
    <property type="term" value="F:cGMP binding"/>
    <property type="evidence" value="ECO:0007669"/>
    <property type="project" value="UniProtKB-KW"/>
</dbReference>
<evidence type="ECO:0000256" key="9">
    <source>
        <dbReference type="ARBA" id="ARBA00022989"/>
    </source>
</evidence>
<evidence type="ECO:0000259" key="20">
    <source>
        <dbReference type="PROSITE" id="PS50042"/>
    </source>
</evidence>
<dbReference type="FunFam" id="1.20.5.300:FF:000002">
    <property type="entry name" value="Cyclic nucleotide-gated channel alpha 3"/>
    <property type="match status" value="1"/>
</dbReference>
<feature type="compositionally biased region" description="Polar residues" evidence="18">
    <location>
        <begin position="1"/>
        <end position="14"/>
    </location>
</feature>
<dbReference type="PANTHER" id="PTHR45638">
    <property type="entry name" value="CYCLIC NUCLEOTIDE-GATED CATION CHANNEL SUBUNIT A"/>
    <property type="match status" value="1"/>
</dbReference>
<feature type="transmembrane region" description="Helical" evidence="19">
    <location>
        <begin position="183"/>
        <end position="203"/>
    </location>
</feature>
<evidence type="ECO:0000256" key="7">
    <source>
        <dbReference type="ARBA" id="ARBA00022725"/>
    </source>
</evidence>
<keyword evidence="12 19" id="KW-0472">Membrane</keyword>
<proteinExistence type="predicted"/>
<dbReference type="Proteomes" id="UP001181693">
    <property type="component" value="Unassembled WGS sequence"/>
</dbReference>
<dbReference type="InterPro" id="IPR018488">
    <property type="entry name" value="cNMP-bd_CS"/>
</dbReference>
<dbReference type="InterPro" id="IPR032406">
    <property type="entry name" value="CLZ_dom"/>
</dbReference>
<evidence type="ECO:0000256" key="3">
    <source>
        <dbReference type="ARBA" id="ARBA00022535"/>
    </source>
</evidence>
<comment type="subcellular location">
    <subcellularLocation>
        <location evidence="1">Membrane</location>
        <topology evidence="1">Multi-pass membrane protein</topology>
    </subcellularLocation>
</comment>
<keyword evidence="8" id="KW-0547">Nucleotide-binding</keyword>
<keyword evidence="6 19" id="KW-0812">Transmembrane</keyword>
<evidence type="ECO:0000256" key="16">
    <source>
        <dbReference type="ARBA" id="ARBA00034430"/>
    </source>
</evidence>
<accession>A0AAV3A5H1</accession>
<dbReference type="Gene3D" id="1.10.287.70">
    <property type="match status" value="1"/>
</dbReference>